<dbReference type="PANTHER" id="PTHR22726:SF1">
    <property type="entry name" value="METALLOENDOPEPTIDASE OMA1, MITOCHONDRIAL"/>
    <property type="match status" value="1"/>
</dbReference>
<keyword evidence="1 6" id="KW-0645">Protease</keyword>
<accession>A8PBH2</accession>
<keyword evidence="4 6" id="KW-0862">Zinc</keyword>
<dbReference type="Gene3D" id="3.30.2010.10">
    <property type="entry name" value="Metalloproteases ('zincins'), catalytic domain"/>
    <property type="match status" value="1"/>
</dbReference>
<dbReference type="STRING" id="240176.A8PBH2"/>
<evidence type="ECO:0000313" key="8">
    <source>
        <dbReference type="EMBL" id="EAU81629.1"/>
    </source>
</evidence>
<evidence type="ECO:0000256" key="6">
    <source>
        <dbReference type="RuleBase" id="RU003983"/>
    </source>
</evidence>
<sequence>MFPVLRPREIRYVRFENPSPGPGGNGGGPGRKQLLAEISPPIKFLAFVLGVGGVYYVTHLEQVPHTGRWRFMAVGPQTEAQIGETVRRQLYQTSGNRILPPNHPITRHVRRVVSRILTASNLGTLRGEKRPEDTMFGFGNVFGGFGGFSTPDSDFGAATQPNESYGPEKEWDVIVVNDRNMVNAMAAPGVVVVFTGILPVCQDEEGLAAVLAHEIGHIVARHQAERLSSEAIWTGVALGLRALGLDWFVSRSISTLFLELPNSRLQELEADLIGLRLMSRACYNPSAAPAMFERLGKLEQALPSLEFIRTHPTSENRAKILEKALPEAYRILEDNPECIEVRKQINSLLESARAIRIDDMGGIERL</sequence>
<dbReference type="Proteomes" id="UP000001861">
    <property type="component" value="Unassembled WGS sequence"/>
</dbReference>
<dbReference type="VEuPathDB" id="FungiDB:CC1G_02645"/>
<dbReference type="eggNOG" id="KOG2661">
    <property type="taxonomic scope" value="Eukaryota"/>
</dbReference>
<dbReference type="PANTHER" id="PTHR22726">
    <property type="entry name" value="METALLOENDOPEPTIDASE OMA1"/>
    <property type="match status" value="1"/>
</dbReference>
<protein>
    <submittedName>
        <fullName evidence="8">Peptidase M48 family protein</fullName>
    </submittedName>
</protein>
<dbReference type="GO" id="GO:0006515">
    <property type="term" value="P:protein quality control for misfolded or incompletely synthesized proteins"/>
    <property type="evidence" value="ECO:0007669"/>
    <property type="project" value="TreeGrafter"/>
</dbReference>
<comment type="caution">
    <text evidence="8">The sequence shown here is derived from an EMBL/GenBank/DDBJ whole genome shotgun (WGS) entry which is preliminary data.</text>
</comment>
<evidence type="ECO:0000256" key="1">
    <source>
        <dbReference type="ARBA" id="ARBA00022670"/>
    </source>
</evidence>
<evidence type="ECO:0000256" key="5">
    <source>
        <dbReference type="ARBA" id="ARBA00023049"/>
    </source>
</evidence>
<dbReference type="GO" id="GO:0046872">
    <property type="term" value="F:metal ion binding"/>
    <property type="evidence" value="ECO:0007669"/>
    <property type="project" value="UniProtKB-KW"/>
</dbReference>
<dbReference type="FunCoup" id="A8PBH2">
    <property type="interactions" value="110"/>
</dbReference>
<dbReference type="InterPro" id="IPR001915">
    <property type="entry name" value="Peptidase_M48"/>
</dbReference>
<dbReference type="OrthoDB" id="7464992at2759"/>
<evidence type="ECO:0000259" key="7">
    <source>
        <dbReference type="Pfam" id="PF01435"/>
    </source>
</evidence>
<comment type="cofactor">
    <cofactor evidence="6">
        <name>Zn(2+)</name>
        <dbReference type="ChEBI" id="CHEBI:29105"/>
    </cofactor>
    <text evidence="6">Binds 1 zinc ion per subunit.</text>
</comment>
<dbReference type="GO" id="GO:0005743">
    <property type="term" value="C:mitochondrial inner membrane"/>
    <property type="evidence" value="ECO:0007669"/>
    <property type="project" value="TreeGrafter"/>
</dbReference>
<dbReference type="InterPro" id="IPR051156">
    <property type="entry name" value="Mito/Outer_Membr_Metalloprot"/>
</dbReference>
<dbReference type="OMA" id="RFNCYSE"/>
<dbReference type="GeneID" id="6016814"/>
<dbReference type="GO" id="GO:0004222">
    <property type="term" value="F:metalloendopeptidase activity"/>
    <property type="evidence" value="ECO:0007669"/>
    <property type="project" value="InterPro"/>
</dbReference>
<dbReference type="GO" id="GO:0034982">
    <property type="term" value="P:mitochondrial protein processing"/>
    <property type="evidence" value="ECO:0007669"/>
    <property type="project" value="TreeGrafter"/>
</dbReference>
<dbReference type="AlphaFoldDB" id="A8PBH2"/>
<keyword evidence="5 6" id="KW-0482">Metalloprotease</keyword>
<evidence type="ECO:0000256" key="2">
    <source>
        <dbReference type="ARBA" id="ARBA00022723"/>
    </source>
</evidence>
<keyword evidence="2" id="KW-0479">Metal-binding</keyword>
<dbReference type="Pfam" id="PF01435">
    <property type="entry name" value="Peptidase_M48"/>
    <property type="match status" value="1"/>
</dbReference>
<keyword evidence="3 6" id="KW-0378">Hydrolase</keyword>
<organism evidence="8 9">
    <name type="scientific">Coprinopsis cinerea (strain Okayama-7 / 130 / ATCC MYA-4618 / FGSC 9003)</name>
    <name type="common">Inky cap fungus</name>
    <name type="synonym">Hormographiella aspergillata</name>
    <dbReference type="NCBI Taxonomy" id="240176"/>
    <lineage>
        <taxon>Eukaryota</taxon>
        <taxon>Fungi</taxon>
        <taxon>Dikarya</taxon>
        <taxon>Basidiomycota</taxon>
        <taxon>Agaricomycotina</taxon>
        <taxon>Agaricomycetes</taxon>
        <taxon>Agaricomycetidae</taxon>
        <taxon>Agaricales</taxon>
        <taxon>Agaricineae</taxon>
        <taxon>Psathyrellaceae</taxon>
        <taxon>Coprinopsis</taxon>
    </lineage>
</organism>
<dbReference type="RefSeq" id="XP_001840182.1">
    <property type="nucleotide sequence ID" value="XM_001840130.1"/>
</dbReference>
<proteinExistence type="inferred from homology"/>
<dbReference type="InParanoid" id="A8PBH2"/>
<reference evidence="8 9" key="1">
    <citation type="journal article" date="2010" name="Proc. Natl. Acad. Sci. U.S.A.">
        <title>Insights into evolution of multicellular fungi from the assembled chromosomes of the mushroom Coprinopsis cinerea (Coprinus cinereus).</title>
        <authorList>
            <person name="Stajich J.E."/>
            <person name="Wilke S.K."/>
            <person name="Ahren D."/>
            <person name="Au C.H."/>
            <person name="Birren B.W."/>
            <person name="Borodovsky M."/>
            <person name="Burns C."/>
            <person name="Canback B."/>
            <person name="Casselton L.A."/>
            <person name="Cheng C.K."/>
            <person name="Deng J."/>
            <person name="Dietrich F.S."/>
            <person name="Fargo D.C."/>
            <person name="Farman M.L."/>
            <person name="Gathman A.C."/>
            <person name="Goldberg J."/>
            <person name="Guigo R."/>
            <person name="Hoegger P.J."/>
            <person name="Hooker J.B."/>
            <person name="Huggins A."/>
            <person name="James T.Y."/>
            <person name="Kamada T."/>
            <person name="Kilaru S."/>
            <person name="Kodira C."/>
            <person name="Kues U."/>
            <person name="Kupfer D."/>
            <person name="Kwan H.S."/>
            <person name="Lomsadze A."/>
            <person name="Li W."/>
            <person name="Lilly W.W."/>
            <person name="Ma L.J."/>
            <person name="Mackey A.J."/>
            <person name="Manning G."/>
            <person name="Martin F."/>
            <person name="Muraguchi H."/>
            <person name="Natvig D.O."/>
            <person name="Palmerini H."/>
            <person name="Ramesh M.A."/>
            <person name="Rehmeyer C.J."/>
            <person name="Roe B.A."/>
            <person name="Shenoy N."/>
            <person name="Stanke M."/>
            <person name="Ter-Hovhannisyan V."/>
            <person name="Tunlid A."/>
            <person name="Velagapudi R."/>
            <person name="Vision T.J."/>
            <person name="Zeng Q."/>
            <person name="Zolan M.E."/>
            <person name="Pukkila P.J."/>
        </authorList>
    </citation>
    <scope>NUCLEOTIDE SEQUENCE [LARGE SCALE GENOMIC DNA]</scope>
    <source>
        <strain evidence="9">Okayama-7 / 130 / ATCC MYA-4618 / FGSC 9003</strain>
    </source>
</reference>
<dbReference type="KEGG" id="cci:CC1G_02645"/>
<name>A8PBH2_COPC7</name>
<keyword evidence="9" id="KW-1185">Reference proteome</keyword>
<dbReference type="CDD" id="cd07331">
    <property type="entry name" value="M48C_Oma1_like"/>
    <property type="match status" value="1"/>
</dbReference>
<gene>
    <name evidence="8" type="ORF">CC1G_02645</name>
</gene>
<evidence type="ECO:0000256" key="4">
    <source>
        <dbReference type="ARBA" id="ARBA00022833"/>
    </source>
</evidence>
<comment type="similarity">
    <text evidence="6">Belongs to the peptidase M48 family.</text>
</comment>
<dbReference type="EMBL" id="AACS02000004">
    <property type="protein sequence ID" value="EAU81629.1"/>
    <property type="molecule type" value="Genomic_DNA"/>
</dbReference>
<evidence type="ECO:0000256" key="3">
    <source>
        <dbReference type="ARBA" id="ARBA00022801"/>
    </source>
</evidence>
<feature type="domain" description="Peptidase M48" evidence="7">
    <location>
        <begin position="167"/>
        <end position="323"/>
    </location>
</feature>
<evidence type="ECO:0000313" key="9">
    <source>
        <dbReference type="Proteomes" id="UP000001861"/>
    </source>
</evidence>